<keyword evidence="6" id="KW-1185">Reference proteome</keyword>
<name>A0ABQ5HVQ6_9ASTR</name>
<feature type="region of interest" description="Disordered" evidence="1">
    <location>
        <begin position="496"/>
        <end position="522"/>
    </location>
</feature>
<evidence type="ECO:0000313" key="5">
    <source>
        <dbReference type="EMBL" id="GJT91948.1"/>
    </source>
</evidence>
<dbReference type="SUPFAM" id="SSF56672">
    <property type="entry name" value="DNA/RNA polymerases"/>
    <property type="match status" value="1"/>
</dbReference>
<evidence type="ECO:0000259" key="3">
    <source>
        <dbReference type="Pfam" id="PF13976"/>
    </source>
</evidence>
<dbReference type="InterPro" id="IPR013103">
    <property type="entry name" value="RVT_2"/>
</dbReference>
<evidence type="ECO:0000259" key="2">
    <source>
        <dbReference type="Pfam" id="PF07727"/>
    </source>
</evidence>
<feature type="compositionally biased region" description="Basic residues" evidence="1">
    <location>
        <begin position="466"/>
        <end position="480"/>
    </location>
</feature>
<sequence length="1129" mass="129007">MGLNDLHKFYVIKPNYYVAINLIIESRDSIFDEHKLSSVPRPSQRPLVKGTEDYGGSVVLEKTSDEIVHQSKLQPRKSKRHRILKDFEPEFQLYLIEGTKDEVSNQHSYCFNVEDDPKIFDEAMKPLDCKWIFKRKLKVDGTIEKFKARLVIQGFKQKSGIDYFDTYVPEAGISTIRLLIAMTSIHNLIIHQMDVKTAFLNGEPEEEVYMNQSLGFILPSNENKVCKLVKSLYGLKQAPKQWHQNTTRALKAAYAQAYGKSISLSEQQFVDYASDFDNFGCKGGLPLQAYEYIKYNGGLDSEEEMAEEDTLYAFQHECGVCADYPMPDDGGENPTVKQVRKRAKWDNDDCVCSGLILNAKYMVKDASSKKFLVSNFTNYKMTDSRPVLEQYNELLRILGRFTQHNMNMDASIKEELTLIELGSHLHIKESLRDQDNDKPKGNNVAGPSVVNMVEHNNSSRYNDNKGKRKHHDTRAKPNKKPKVTFWKWEKPGHMKRDCKAGNVGNRANRSGTKGSEDGSSNPLKGQNRCWFKTYESLNDGSLLHMGNESTALVHGHGCVDLRLNTISDNIGSAFMSTSKLNYSILWHARLGHVHFKRMQDMSKDGLIPAFDMDSENYLYDLHATPSFGNKKYFVTFIDDASRAVVRLPDPKLETLGERGIECIFVAYAEHSKAFRFYVIEPNDSVAINLIIESRDSIFDEHKFSSVPRPSQRSLPQPRKSKRRRIPKDFGPEFQLYLIEGTKDDVSNQHCYCFNVEDDPKTFDEAMKPLGCKWIFKRKLKVDGTVEKFKTRLVIQGFKQKSRIHYFDTYALVARISTIRLLIAMALIHNLIIHQMDVKTAFLNGELEEEVYMNQPLGFILPGNENKVCKLVKSLYRLKQAPKQRHEKYDEVVLSNGYLLKQANKCVYRKFNATSKGVIICLYVDDMLIFSTDQVQSHYIEKVLKKFNYSDYTPGSTPLDTCEKLMPNRGLFVSQLEYSRVIGCLMYARTCTRPDIAFAVGKLSRYTSNPGTQQRQAIQRVLKYLKKTMDYRLVYSGYPSVLKGYTDASWINNTEDNLSTIGWVFLLTSGAISWASKKQTCIAGSTMDSDFVALVAAGKEAEWLKNLLLEIPLWVKPMAPISIRCDSAAN</sequence>
<reference evidence="5" key="2">
    <citation type="submission" date="2022-01" db="EMBL/GenBank/DDBJ databases">
        <authorList>
            <person name="Yamashiro T."/>
            <person name="Shiraishi A."/>
            <person name="Satake H."/>
            <person name="Nakayama K."/>
        </authorList>
    </citation>
    <scope>NUCLEOTIDE SEQUENCE</scope>
</reference>
<feature type="domain" description="Reverse transcriptase Ty1/copia-type" evidence="2">
    <location>
        <begin position="765"/>
        <end position="953"/>
    </location>
</feature>
<dbReference type="Pfam" id="PF13976">
    <property type="entry name" value="gag_pre-integrs"/>
    <property type="match status" value="1"/>
</dbReference>
<gene>
    <name evidence="5" type="ORF">Tco_1080793</name>
</gene>
<dbReference type="CDD" id="cd09272">
    <property type="entry name" value="RNase_HI_RT_Ty1"/>
    <property type="match status" value="1"/>
</dbReference>
<dbReference type="SUPFAM" id="SSF54001">
    <property type="entry name" value="Cysteine proteinases"/>
    <property type="match status" value="1"/>
</dbReference>
<dbReference type="InterPro" id="IPR025724">
    <property type="entry name" value="GAG-pre-integrase_dom"/>
</dbReference>
<dbReference type="InterPro" id="IPR057670">
    <property type="entry name" value="SH3_retrovirus"/>
</dbReference>
<feature type="region of interest" description="Disordered" evidence="1">
    <location>
        <begin position="704"/>
        <end position="724"/>
    </location>
</feature>
<dbReference type="InterPro" id="IPR043502">
    <property type="entry name" value="DNA/RNA_pol_sf"/>
</dbReference>
<feature type="region of interest" description="Disordered" evidence="1">
    <location>
        <begin position="430"/>
        <end position="480"/>
    </location>
</feature>
<feature type="domain" description="Retroviral polymerase SH3-like" evidence="4">
    <location>
        <begin position="641"/>
        <end position="706"/>
    </location>
</feature>
<evidence type="ECO:0000259" key="4">
    <source>
        <dbReference type="Pfam" id="PF25597"/>
    </source>
</evidence>
<feature type="domain" description="GAG-pre-integrase" evidence="3">
    <location>
        <begin position="566"/>
        <end position="613"/>
    </location>
</feature>
<dbReference type="PANTHER" id="PTHR11439:SF521">
    <property type="entry name" value="RNA-DIRECTED DNA POLYMERASE"/>
    <property type="match status" value="1"/>
</dbReference>
<dbReference type="Pfam" id="PF07727">
    <property type="entry name" value="RVT_2"/>
    <property type="match status" value="2"/>
</dbReference>
<dbReference type="Pfam" id="PF25597">
    <property type="entry name" value="SH3_retrovirus"/>
    <property type="match status" value="1"/>
</dbReference>
<feature type="compositionally biased region" description="Basic and acidic residues" evidence="1">
    <location>
        <begin position="430"/>
        <end position="440"/>
    </location>
</feature>
<proteinExistence type="predicted"/>
<dbReference type="Proteomes" id="UP001151760">
    <property type="component" value="Unassembled WGS sequence"/>
</dbReference>
<feature type="compositionally biased region" description="Low complexity" evidence="1">
    <location>
        <begin position="704"/>
        <end position="717"/>
    </location>
</feature>
<feature type="domain" description="Reverse transcriptase Ty1/copia-type" evidence="2">
    <location>
        <begin position="123"/>
        <end position="252"/>
    </location>
</feature>
<feature type="compositionally biased region" description="Polar residues" evidence="1">
    <location>
        <begin position="505"/>
        <end position="522"/>
    </location>
</feature>
<organism evidence="5 6">
    <name type="scientific">Tanacetum coccineum</name>
    <dbReference type="NCBI Taxonomy" id="301880"/>
    <lineage>
        <taxon>Eukaryota</taxon>
        <taxon>Viridiplantae</taxon>
        <taxon>Streptophyta</taxon>
        <taxon>Embryophyta</taxon>
        <taxon>Tracheophyta</taxon>
        <taxon>Spermatophyta</taxon>
        <taxon>Magnoliopsida</taxon>
        <taxon>eudicotyledons</taxon>
        <taxon>Gunneridae</taxon>
        <taxon>Pentapetalae</taxon>
        <taxon>asterids</taxon>
        <taxon>campanulids</taxon>
        <taxon>Asterales</taxon>
        <taxon>Asteraceae</taxon>
        <taxon>Asteroideae</taxon>
        <taxon>Anthemideae</taxon>
        <taxon>Anthemidinae</taxon>
        <taxon>Tanacetum</taxon>
    </lineage>
</organism>
<protein>
    <submittedName>
        <fullName evidence="5">Zinc finger, CCHC-type containing protein</fullName>
    </submittedName>
</protein>
<accession>A0ABQ5HVQ6</accession>
<dbReference type="InterPro" id="IPR038765">
    <property type="entry name" value="Papain-like_cys_pep_sf"/>
</dbReference>
<evidence type="ECO:0000256" key="1">
    <source>
        <dbReference type="SAM" id="MobiDB-lite"/>
    </source>
</evidence>
<comment type="caution">
    <text evidence="5">The sequence shown here is derived from an EMBL/GenBank/DDBJ whole genome shotgun (WGS) entry which is preliminary data.</text>
</comment>
<dbReference type="Gene3D" id="3.90.70.10">
    <property type="entry name" value="Cysteine proteinases"/>
    <property type="match status" value="1"/>
</dbReference>
<reference evidence="5" key="1">
    <citation type="journal article" date="2022" name="Int. J. Mol. Sci.">
        <title>Draft Genome of Tanacetum Coccineum: Genomic Comparison of Closely Related Tanacetum-Family Plants.</title>
        <authorList>
            <person name="Yamashiro T."/>
            <person name="Shiraishi A."/>
            <person name="Nakayama K."/>
            <person name="Satake H."/>
        </authorList>
    </citation>
    <scope>NUCLEOTIDE SEQUENCE</scope>
</reference>
<dbReference type="PANTHER" id="PTHR11439">
    <property type="entry name" value="GAG-POL-RELATED RETROTRANSPOSON"/>
    <property type="match status" value="1"/>
</dbReference>
<evidence type="ECO:0000313" key="6">
    <source>
        <dbReference type="Proteomes" id="UP001151760"/>
    </source>
</evidence>
<dbReference type="EMBL" id="BQNB010020064">
    <property type="protein sequence ID" value="GJT91948.1"/>
    <property type="molecule type" value="Genomic_DNA"/>
</dbReference>